<keyword evidence="1" id="KW-0677">Repeat</keyword>
<sequence length="825" mass="85974">MHLDHAVTEIAPEEPQPESKQSRKQHSGRKKHRRIEPYTWLAAGAVGVGIAAAMSTGAGVAYADDGAGSDSSASSSSSSGDTSAKSTTSTKASLGAEPDKKSSTSDAGDGVDSPGSAKSDSDEADSDETAEAESELSEEISDRAEQAEELASERTEEAAADLEKERPGKADSDRAERGDEIGGGNDTITSVPEVDPSTTEAAPIVSIDSPSPSASSTKVSVDTSRAERTAQTSSDAKQIAHTAAVAAPAPTTFGSMLQAMLLNFQRQFFNKLPTANPVQSSGQASNGSVTGTVGATDADGDPLEVTLSQRPKGGEVVVHADGSYVYTPTAALLASGGTDTFTVLVRETNASSHTHGLSGLLNNLLRVLGGGKATPSGTISQVVTVTIKKAVGQGSPDQGIPEPGPITENPNGYDSGLSEPFKVPDKSTGRTHNILDYGATSNMAGDNDAAAIQRAINAAQAGDSVYMPDGVYHIKSTIVAKAGVSLIGQSQQGTVLASAFSSMEYMFSNPYAVIYVAPSTNNLTISSFTITQASGKVFNAGVTVGSESGGPVSRIAIKDLFIERHRRFGIQLENANNVLVDGNVIKNASALDGGGSGYGVLISGDNSYNNWIKNNTVGPTIRHGILIQQAHHNLVEHNTVTGAVSGAIDLHGEDEYSNEIRYNTVSDCVRNGTTVSPNGAGIEIGEYSGVIGTDEMHDNSGANNWIHHNVVYNCSCGIAITNNSNYAIIEDNVLYNNLDAGIQAVHAPLNNLTIRRNSIYNNGSGILLNDVVNALVEDNIIRDNRYYGIWTNAGVTQYLITGNTLLRNAIDILLGSENGQVRTST</sequence>
<evidence type="ECO:0000259" key="4">
    <source>
        <dbReference type="Pfam" id="PF12708"/>
    </source>
</evidence>
<dbReference type="InterPro" id="IPR039448">
    <property type="entry name" value="Beta_helix"/>
</dbReference>
<dbReference type="RefSeq" id="WP_085173043.1">
    <property type="nucleotide sequence ID" value="NZ_JAPQYE010000008.1"/>
</dbReference>
<dbReference type="Pfam" id="PF17963">
    <property type="entry name" value="Big_9"/>
    <property type="match status" value="1"/>
</dbReference>
<evidence type="ECO:0000313" key="6">
    <source>
        <dbReference type="EMBL" id="MCZ0730108.1"/>
    </source>
</evidence>
<feature type="transmembrane region" description="Helical" evidence="3">
    <location>
        <begin position="38"/>
        <end position="62"/>
    </location>
</feature>
<evidence type="ECO:0000256" key="1">
    <source>
        <dbReference type="ARBA" id="ARBA00022737"/>
    </source>
</evidence>
<feature type="domain" description="Right handed beta helix" evidence="5">
    <location>
        <begin position="658"/>
        <end position="805"/>
    </location>
</feature>
<proteinExistence type="predicted"/>
<feature type="compositionally biased region" description="Polar residues" evidence="2">
    <location>
        <begin position="186"/>
        <end position="200"/>
    </location>
</feature>
<dbReference type="EMBL" id="JAPQYE010000008">
    <property type="protein sequence ID" value="MCZ0730108.1"/>
    <property type="molecule type" value="Genomic_DNA"/>
</dbReference>
<feature type="region of interest" description="Disordered" evidence="2">
    <location>
        <begin position="60"/>
        <end position="239"/>
    </location>
</feature>
<dbReference type="Proteomes" id="UP001084650">
    <property type="component" value="Unassembled WGS sequence"/>
</dbReference>
<dbReference type="InterPro" id="IPR051550">
    <property type="entry name" value="SCF-Subunits/Alg-Epimerases"/>
</dbReference>
<dbReference type="PANTHER" id="PTHR22990:SF15">
    <property type="entry name" value="F-BOX ONLY PROTEIN 10"/>
    <property type="match status" value="1"/>
</dbReference>
<keyword evidence="7" id="KW-1185">Reference proteome</keyword>
<accession>A0ABT4HIS0</accession>
<dbReference type="SUPFAM" id="SSF51126">
    <property type="entry name" value="Pectin lyase-like"/>
    <property type="match status" value="1"/>
</dbReference>
<feature type="compositionally biased region" description="Low complexity" evidence="2">
    <location>
        <begin position="201"/>
        <end position="222"/>
    </location>
</feature>
<feature type="region of interest" description="Disordered" evidence="2">
    <location>
        <begin position="393"/>
        <end position="414"/>
    </location>
</feature>
<protein>
    <submittedName>
        <fullName evidence="6">Right-handed parallel beta-helix repeat-containing protein</fullName>
    </submittedName>
</protein>
<evidence type="ECO:0000256" key="2">
    <source>
        <dbReference type="SAM" id="MobiDB-lite"/>
    </source>
</evidence>
<dbReference type="Pfam" id="PF13229">
    <property type="entry name" value="Beta_helix"/>
    <property type="match status" value="1"/>
</dbReference>
<dbReference type="InterPro" id="IPR012334">
    <property type="entry name" value="Pectin_lyas_fold"/>
</dbReference>
<reference evidence="6" key="1">
    <citation type="submission" date="2022-12" db="EMBL/GenBank/DDBJ databases">
        <title>Whole genome sequence of Mycolicibacterium iranicum strain SBH312.</title>
        <authorList>
            <person name="Jani J."/>
            <person name="Arifin Mustapha Z."/>
            <person name="Ahmed K."/>
            <person name="Kai Ling C."/>
        </authorList>
    </citation>
    <scope>NUCLEOTIDE SEQUENCE</scope>
    <source>
        <strain evidence="6">SBH312</strain>
    </source>
</reference>
<dbReference type="Pfam" id="PF12708">
    <property type="entry name" value="Pect-lyase_RHGA_epim"/>
    <property type="match status" value="1"/>
</dbReference>
<evidence type="ECO:0000313" key="7">
    <source>
        <dbReference type="Proteomes" id="UP001084650"/>
    </source>
</evidence>
<evidence type="ECO:0000256" key="3">
    <source>
        <dbReference type="SAM" id="Phobius"/>
    </source>
</evidence>
<keyword evidence="3" id="KW-0812">Transmembrane</keyword>
<comment type="caution">
    <text evidence="6">The sequence shown here is derived from an EMBL/GenBank/DDBJ whole genome shotgun (WGS) entry which is preliminary data.</text>
</comment>
<organism evidence="6 7">
    <name type="scientific">Mycolicibacterium iranicum</name>
    <name type="common">Mycobacterium iranicum</name>
    <dbReference type="NCBI Taxonomy" id="912594"/>
    <lineage>
        <taxon>Bacteria</taxon>
        <taxon>Bacillati</taxon>
        <taxon>Actinomycetota</taxon>
        <taxon>Actinomycetes</taxon>
        <taxon>Mycobacteriales</taxon>
        <taxon>Mycobacteriaceae</taxon>
        <taxon>Mycolicibacterium</taxon>
    </lineage>
</organism>
<dbReference type="InterPro" id="IPR024535">
    <property type="entry name" value="RHGA/B-epi-like_pectate_lyase"/>
</dbReference>
<feature type="compositionally biased region" description="Polar residues" evidence="2">
    <location>
        <begin position="276"/>
        <end position="293"/>
    </location>
</feature>
<feature type="domain" description="Rhamnogalacturonase A/B/Epimerase-like pectate lyase" evidence="4">
    <location>
        <begin position="433"/>
        <end position="643"/>
    </location>
</feature>
<gene>
    <name evidence="6" type="ORF">OY187_18845</name>
</gene>
<feature type="compositionally biased region" description="Basic and acidic residues" evidence="2">
    <location>
        <begin position="140"/>
        <end position="180"/>
    </location>
</feature>
<dbReference type="PANTHER" id="PTHR22990">
    <property type="entry name" value="F-BOX ONLY PROTEIN"/>
    <property type="match status" value="1"/>
</dbReference>
<feature type="compositionally biased region" description="Basic residues" evidence="2">
    <location>
        <begin position="22"/>
        <end position="34"/>
    </location>
</feature>
<keyword evidence="3" id="KW-0472">Membrane</keyword>
<dbReference type="Gene3D" id="2.160.20.10">
    <property type="entry name" value="Single-stranded right-handed beta-helix, Pectin lyase-like"/>
    <property type="match status" value="2"/>
</dbReference>
<keyword evidence="3" id="KW-1133">Transmembrane helix</keyword>
<dbReference type="InterPro" id="IPR011050">
    <property type="entry name" value="Pectin_lyase_fold/virulence"/>
</dbReference>
<evidence type="ECO:0000259" key="5">
    <source>
        <dbReference type="Pfam" id="PF13229"/>
    </source>
</evidence>
<feature type="region of interest" description="Disordered" evidence="2">
    <location>
        <begin position="1"/>
        <end position="39"/>
    </location>
</feature>
<dbReference type="InterPro" id="IPR006626">
    <property type="entry name" value="PbH1"/>
</dbReference>
<feature type="region of interest" description="Disordered" evidence="2">
    <location>
        <begin position="275"/>
        <end position="302"/>
    </location>
</feature>
<name>A0ABT4HIS0_MYCIR</name>
<feature type="compositionally biased region" description="Acidic residues" evidence="2">
    <location>
        <begin position="122"/>
        <end position="139"/>
    </location>
</feature>
<feature type="compositionally biased region" description="Low complexity" evidence="2">
    <location>
        <begin position="63"/>
        <end position="96"/>
    </location>
</feature>
<dbReference type="SMART" id="SM00710">
    <property type="entry name" value="PbH1"/>
    <property type="match status" value="9"/>
</dbReference>